<comment type="similarity">
    <text evidence="1 8">Belongs to the nucleoporin Nup84/Nup107 family.</text>
</comment>
<dbReference type="GO" id="GO:0000973">
    <property type="term" value="P:post-transcriptional tethering of RNA polymerase II gene DNA at nuclear periphery"/>
    <property type="evidence" value="ECO:0007669"/>
    <property type="project" value="TreeGrafter"/>
</dbReference>
<evidence type="ECO:0000256" key="3">
    <source>
        <dbReference type="ARBA" id="ARBA00022816"/>
    </source>
</evidence>
<keyword evidence="3" id="KW-0509">mRNA transport</keyword>
<keyword evidence="2 8" id="KW-0813">Transport</keyword>
<evidence type="ECO:0000256" key="8">
    <source>
        <dbReference type="RuleBase" id="RU365072"/>
    </source>
</evidence>
<dbReference type="GO" id="GO:0006406">
    <property type="term" value="P:mRNA export from nucleus"/>
    <property type="evidence" value="ECO:0007669"/>
    <property type="project" value="TreeGrafter"/>
</dbReference>
<dbReference type="GO" id="GO:0006606">
    <property type="term" value="P:protein import into nucleus"/>
    <property type="evidence" value="ECO:0007669"/>
    <property type="project" value="TreeGrafter"/>
</dbReference>
<keyword evidence="5 8" id="KW-0811">Translocation</keyword>
<gene>
    <name evidence="9" type="ORF">LSINAPIS_LOCUS13095</name>
</gene>
<keyword evidence="8" id="KW-0472">Membrane</keyword>
<accession>A0A5E4R1B9</accession>
<evidence type="ECO:0000256" key="6">
    <source>
        <dbReference type="ARBA" id="ARBA00023132"/>
    </source>
</evidence>
<proteinExistence type="inferred from homology"/>
<dbReference type="EMBL" id="FZQP02006543">
    <property type="protein sequence ID" value="VVD03000.1"/>
    <property type="molecule type" value="Genomic_DNA"/>
</dbReference>
<keyword evidence="10" id="KW-1185">Reference proteome</keyword>
<dbReference type="Gene3D" id="1.10.3450.20">
    <property type="match status" value="1"/>
</dbReference>
<comment type="subcellular location">
    <subcellularLocation>
        <location evidence="8">Nucleus</location>
        <location evidence="8">Nuclear pore complex</location>
    </subcellularLocation>
    <subcellularLocation>
        <location evidence="8">Nucleus membrane</location>
    </subcellularLocation>
</comment>
<evidence type="ECO:0000256" key="2">
    <source>
        <dbReference type="ARBA" id="ARBA00022448"/>
    </source>
</evidence>
<evidence type="ECO:0000313" key="9">
    <source>
        <dbReference type="EMBL" id="VVD03000.1"/>
    </source>
</evidence>
<organism evidence="9 10">
    <name type="scientific">Leptidea sinapis</name>
    <dbReference type="NCBI Taxonomy" id="189913"/>
    <lineage>
        <taxon>Eukaryota</taxon>
        <taxon>Metazoa</taxon>
        <taxon>Ecdysozoa</taxon>
        <taxon>Arthropoda</taxon>
        <taxon>Hexapoda</taxon>
        <taxon>Insecta</taxon>
        <taxon>Pterygota</taxon>
        <taxon>Neoptera</taxon>
        <taxon>Endopterygota</taxon>
        <taxon>Lepidoptera</taxon>
        <taxon>Glossata</taxon>
        <taxon>Ditrysia</taxon>
        <taxon>Papilionoidea</taxon>
        <taxon>Pieridae</taxon>
        <taxon>Dismorphiinae</taxon>
        <taxon>Leptidea</taxon>
    </lineage>
</organism>
<comment type="subunit">
    <text evidence="8">Part of the nuclear pore complex (NPC).</text>
</comment>
<protein>
    <recommendedName>
        <fullName evidence="8">Nuclear pore complex protein</fullName>
    </recommendedName>
</protein>
<name>A0A5E4R1B9_9NEOP</name>
<evidence type="ECO:0000313" key="10">
    <source>
        <dbReference type="Proteomes" id="UP000324832"/>
    </source>
</evidence>
<keyword evidence="6 8" id="KW-0906">Nuclear pore complex</keyword>
<evidence type="ECO:0000256" key="5">
    <source>
        <dbReference type="ARBA" id="ARBA00023010"/>
    </source>
</evidence>
<dbReference type="GO" id="GO:0031080">
    <property type="term" value="C:nuclear pore outer ring"/>
    <property type="evidence" value="ECO:0007669"/>
    <property type="project" value="TreeGrafter"/>
</dbReference>
<sequence>MKTVVEKKFRYYRLSEKSKLNTFKNQIMSFDKSLLLHSTQRTPIKNNRVRQILGRDEALNLSPILNDTSLFKTLNDSSLRQVLDESSIVLNTGTAGSSLSELFFEIIQSSRPSDILDTLSRLAQACCDSLELVEPWNRYNAQNYWLAEEANTWRLLHALYSDSIAEGPDTFENIITQTTISQHTLVTALYRSDSEIRLLQLLVDWLEATAAYQDEATQTSAPVVGNNIHWGNTLHQLLIGSSLFNKDKNKAMITCMDPDAPRRQNKTIHSDDLKDDNDLCKRVFTEFRCGKYNEAVSLCISAGQAWRGAILQGWKLLHYEKREENSNTLELKGNKSRGLWKICGLAIANNTSENMFYRATVGLLCGHLQSAVPVCQGNWEDLLWAHLRVQIEAKVDKFLNEHHATAEANTTPPEVLEVLQSELQVVEISLEQIFNAVKSLMDGKKESNYQTVQRYLMLGHIRSIMQDSTQWVDNTDERFIRFLAHLVLVLRHMGKDPQHDVGDMILEKYVLQLIENLVDGACESPQIIAYYTATVPRERQTLVFAEFMEKIHKSCYREGIVKAGLTAGIDVAESARLTIKRAITDTTQSYGNFDMNMTQTTAVEKEKDVVGKLISSLEWLSLLPNQIVEGLWLSNAMIRTFIFMGNTDAAIACLSSMKNLFSDFMNSVAKNSAELREHLCLKAYLDALDGFATWCRHYISGQPRDVEPLQPDASFADKVHHEQKCAQVEQQKARWKNATLHLSRNTKSLLYNVLKFPGGWLLDENDSTSSKYFSEDDREDRLKQMDTLRRLCIPEAVNLILKILQSNDNVDSHKEAVQLSDLIAAENRGLYKVFTKNKIQDLLERIKESCLVLMEKDRDMFGYELNE</sequence>
<evidence type="ECO:0000256" key="7">
    <source>
        <dbReference type="ARBA" id="ARBA00023242"/>
    </source>
</evidence>
<dbReference type="PANTHER" id="PTHR13003:SF2">
    <property type="entry name" value="NUCLEAR PORE COMPLEX PROTEIN NUP107"/>
    <property type="match status" value="1"/>
</dbReference>
<dbReference type="GO" id="GO:0017056">
    <property type="term" value="F:structural constituent of nuclear pore"/>
    <property type="evidence" value="ECO:0007669"/>
    <property type="project" value="UniProtKB-UniRule"/>
</dbReference>
<evidence type="ECO:0000256" key="1">
    <source>
        <dbReference type="ARBA" id="ARBA00009510"/>
    </source>
</evidence>
<evidence type="ECO:0000256" key="4">
    <source>
        <dbReference type="ARBA" id="ARBA00022927"/>
    </source>
</evidence>
<dbReference type="Proteomes" id="UP000324832">
    <property type="component" value="Unassembled WGS sequence"/>
</dbReference>
<reference evidence="9 10" key="1">
    <citation type="submission" date="2017-07" db="EMBL/GenBank/DDBJ databases">
        <authorList>
            <person name="Talla V."/>
            <person name="Backstrom N."/>
        </authorList>
    </citation>
    <scope>NUCLEOTIDE SEQUENCE [LARGE SCALE GENOMIC DNA]</scope>
</reference>
<dbReference type="AlphaFoldDB" id="A0A5E4R1B9"/>
<dbReference type="InterPro" id="IPR007252">
    <property type="entry name" value="Nup84/Nup107"/>
</dbReference>
<comment type="function">
    <text evidence="8">Functions as a component of the nuclear pore complex (NPC).</text>
</comment>
<dbReference type="Pfam" id="PF04121">
    <property type="entry name" value="Nup84_Nup100"/>
    <property type="match status" value="1"/>
</dbReference>
<dbReference type="Gene3D" id="1.20.190.50">
    <property type="match status" value="1"/>
</dbReference>
<dbReference type="GO" id="GO:0031965">
    <property type="term" value="C:nuclear membrane"/>
    <property type="evidence" value="ECO:0007669"/>
    <property type="project" value="UniProtKB-SubCell"/>
</dbReference>
<dbReference type="PANTHER" id="PTHR13003">
    <property type="entry name" value="NUP107-RELATED"/>
    <property type="match status" value="1"/>
</dbReference>
<keyword evidence="7 8" id="KW-0539">Nucleus</keyword>
<keyword evidence="4" id="KW-0653">Protein transport</keyword>